<comment type="similarity">
    <text evidence="1">Belongs to the oxygen-dependent FAD-linked oxidoreductase family.</text>
</comment>
<dbReference type="EMBL" id="BAUL01000497">
    <property type="protein sequence ID" value="GAE00290.1"/>
    <property type="molecule type" value="Genomic_DNA"/>
</dbReference>
<protein>
    <submittedName>
        <fullName evidence="7">FAD-binding oxidoreductase</fullName>
    </submittedName>
</protein>
<dbReference type="Proteomes" id="UP000018001">
    <property type="component" value="Unassembled WGS sequence"/>
</dbReference>
<dbReference type="GO" id="GO:0016491">
    <property type="term" value="F:oxidoreductase activity"/>
    <property type="evidence" value="ECO:0007669"/>
    <property type="project" value="UniProtKB-KW"/>
</dbReference>
<gene>
    <name evidence="7" type="ORF">PVAR5_9031</name>
</gene>
<dbReference type="InterPro" id="IPR036318">
    <property type="entry name" value="FAD-bd_PCMH-like_sf"/>
</dbReference>
<evidence type="ECO:0000256" key="5">
    <source>
        <dbReference type="SAM" id="SignalP"/>
    </source>
</evidence>
<dbReference type="SUPFAM" id="SSF56176">
    <property type="entry name" value="FAD-binding/transporter-associated domain-like"/>
    <property type="match status" value="1"/>
</dbReference>
<feature type="signal peptide" evidence="5">
    <location>
        <begin position="1"/>
        <end position="24"/>
    </location>
</feature>
<sequence>MMAYISKACAALSLLGYVISRARAEGILTGQTVITSSGSFNLTKTVEYACRELSETYAGQVLYPNSTNYLAEVTSYWDIRADLNPYCILLPNSADDIAGAVQKVVAAGAQFAVRGGGHMNYPGSNNIQGGVLIALEKLQDIKINDDTVELGPGLRWYQVYDALEPYGRITLGGRLKTIGVPGLTLIGGFHYFINKYGFVMDQVVSYDVVLGSGVQLTANATSHSDLFWALKGGANNLGIVTKFVFKTLDIPRVSSTIQEWNQSAIPAFIKAVTDLALHEDPEPIAAGGVLTITYNVTTKEASPSLLGLQEGVSNPPSQFANFTNIPGSVKIHNVTTAAQWASILDSPLQMFRVMFSHHTILPIPEVINEIYQTWLAGVENISDVEGLYPTFVLNVVPKGAAHVGKTNGIGNLWGLDDSRSWLIWQFSTGWSLQQDDLRVQSWSRELSTTLHEKYKALGITSEFVYMGDAGEWQDPFQGFPSENVKRFKEIRAQYDPDQVFSKLNWGGFKAGPSV</sequence>
<evidence type="ECO:0000256" key="3">
    <source>
        <dbReference type="ARBA" id="ARBA00022827"/>
    </source>
</evidence>
<name>V5FQC4_BYSSN</name>
<organism evidence="7 8">
    <name type="scientific">Byssochlamys spectabilis (strain No. 5 / NBRC 109023)</name>
    <name type="common">Paecilomyces variotii</name>
    <dbReference type="NCBI Taxonomy" id="1356009"/>
    <lineage>
        <taxon>Eukaryota</taxon>
        <taxon>Fungi</taxon>
        <taxon>Dikarya</taxon>
        <taxon>Ascomycota</taxon>
        <taxon>Pezizomycotina</taxon>
        <taxon>Eurotiomycetes</taxon>
        <taxon>Eurotiomycetidae</taxon>
        <taxon>Eurotiales</taxon>
        <taxon>Thermoascaceae</taxon>
        <taxon>Paecilomyces</taxon>
    </lineage>
</organism>
<evidence type="ECO:0000256" key="2">
    <source>
        <dbReference type="ARBA" id="ARBA00022630"/>
    </source>
</evidence>
<dbReference type="Pfam" id="PF01565">
    <property type="entry name" value="FAD_binding_4"/>
    <property type="match status" value="1"/>
</dbReference>
<evidence type="ECO:0000259" key="6">
    <source>
        <dbReference type="PROSITE" id="PS51387"/>
    </source>
</evidence>
<keyword evidence="3" id="KW-0274">FAD</keyword>
<keyword evidence="5" id="KW-0732">Signal</keyword>
<dbReference type="Gene3D" id="3.30.465.10">
    <property type="match status" value="1"/>
</dbReference>
<keyword evidence="2" id="KW-0285">Flavoprotein</keyword>
<dbReference type="InterPro" id="IPR016166">
    <property type="entry name" value="FAD-bd_PCMH"/>
</dbReference>
<keyword evidence="4" id="KW-0560">Oxidoreductase</keyword>
<dbReference type="InterPro" id="IPR006094">
    <property type="entry name" value="Oxid_FAD_bind_N"/>
</dbReference>
<feature type="domain" description="FAD-binding PCMH-type" evidence="6">
    <location>
        <begin position="81"/>
        <end position="250"/>
    </location>
</feature>
<feature type="chain" id="PRO_5004733305" evidence="5">
    <location>
        <begin position="25"/>
        <end position="514"/>
    </location>
</feature>
<proteinExistence type="inferred from homology"/>
<keyword evidence="8" id="KW-1185">Reference proteome</keyword>
<dbReference type="GO" id="GO:0071949">
    <property type="term" value="F:FAD binding"/>
    <property type="evidence" value="ECO:0007669"/>
    <property type="project" value="InterPro"/>
</dbReference>
<accession>V5FQC4</accession>
<dbReference type="InParanoid" id="V5FQC4"/>
<evidence type="ECO:0000313" key="8">
    <source>
        <dbReference type="Proteomes" id="UP000018001"/>
    </source>
</evidence>
<dbReference type="PANTHER" id="PTHR42973">
    <property type="entry name" value="BINDING OXIDOREDUCTASE, PUTATIVE (AFU_ORTHOLOGUE AFUA_1G17690)-RELATED"/>
    <property type="match status" value="1"/>
</dbReference>
<dbReference type="eggNOG" id="KOG1231">
    <property type="taxonomic scope" value="Eukaryota"/>
</dbReference>
<dbReference type="OrthoDB" id="2151789at2759"/>
<dbReference type="PANTHER" id="PTHR42973:SF53">
    <property type="entry name" value="FAD-BINDING PCMH-TYPE DOMAIN-CONTAINING PROTEIN-RELATED"/>
    <property type="match status" value="1"/>
</dbReference>
<evidence type="ECO:0000313" key="7">
    <source>
        <dbReference type="EMBL" id="GAE00290.1"/>
    </source>
</evidence>
<dbReference type="HOGENOM" id="CLU_018354_1_2_1"/>
<dbReference type="InterPro" id="IPR050416">
    <property type="entry name" value="FAD-linked_Oxidoreductase"/>
</dbReference>
<evidence type="ECO:0000256" key="1">
    <source>
        <dbReference type="ARBA" id="ARBA00005466"/>
    </source>
</evidence>
<comment type="caution">
    <text evidence="7">The sequence shown here is derived from an EMBL/GenBank/DDBJ whole genome shotgun (WGS) entry which is preliminary data.</text>
</comment>
<evidence type="ECO:0000256" key="4">
    <source>
        <dbReference type="ARBA" id="ARBA00023002"/>
    </source>
</evidence>
<dbReference type="PROSITE" id="PS51387">
    <property type="entry name" value="FAD_PCMH"/>
    <property type="match status" value="1"/>
</dbReference>
<dbReference type="InterPro" id="IPR016169">
    <property type="entry name" value="FAD-bd_PCMH_sub2"/>
</dbReference>
<reference evidence="8" key="1">
    <citation type="journal article" date="2014" name="Genome Announc.">
        <title>Draft genome sequence of the formaldehyde-resistant fungus Byssochlamys spectabilis No. 5 (anamorph Paecilomyces variotii No. 5) (NBRC109023).</title>
        <authorList>
            <person name="Oka T."/>
            <person name="Ekino K."/>
            <person name="Fukuda K."/>
            <person name="Nomura Y."/>
        </authorList>
    </citation>
    <scope>NUCLEOTIDE SEQUENCE [LARGE SCALE GENOMIC DNA]</scope>
    <source>
        <strain evidence="8">No. 5 / NBRC 109023</strain>
    </source>
</reference>
<dbReference type="AlphaFoldDB" id="V5FQC4"/>